<name>A0A8H5NBQ4_9HYPO</name>
<evidence type="ECO:0000313" key="3">
    <source>
        <dbReference type="EMBL" id="KAF5559209.1"/>
    </source>
</evidence>
<feature type="signal peptide" evidence="2">
    <location>
        <begin position="1"/>
        <end position="26"/>
    </location>
</feature>
<accession>A0A8H5NBQ4</accession>
<protein>
    <submittedName>
        <fullName evidence="3">Uncharacterized protein</fullName>
    </submittedName>
</protein>
<feature type="chain" id="PRO_5034014217" evidence="2">
    <location>
        <begin position="27"/>
        <end position="588"/>
    </location>
</feature>
<dbReference type="AlphaFoldDB" id="A0A8H5NBQ4"/>
<keyword evidence="2" id="KW-0732">Signal</keyword>
<dbReference type="EMBL" id="JAAOAM010000003">
    <property type="protein sequence ID" value="KAF5559209.1"/>
    <property type="molecule type" value="Genomic_DNA"/>
</dbReference>
<evidence type="ECO:0000256" key="1">
    <source>
        <dbReference type="SAM" id="MobiDB-lite"/>
    </source>
</evidence>
<sequence length="588" mass="64857">MHHSKMIVSVFAYALIIASLLTPASTTATGSTPRRQSDDRDFPVDIKAFFPKGYIPSETSNLQYGLITVGTDTKSGAEDPVSSGSGVLLAVGESHGLTQLQKRDGQPDPFVFLDCPANVLDQPINQTQKARVVCTSQDVDGCFRVMERGVKGTLVEMPEDCAPNSFARAISLQLAEDQTMPDDLAQRYIPTSPIYEFSFDFNKEERRADAEIAIRMDMTNVKGHWDGLVNSPSVEKRDIERRYLSPPNSDRKKTLQKGDRFHYDSREHSLSVKKDLSTPVFWQAAENTSSGQGIAAFVKGKVDANMSYGVTVIVSIPRDLYSRFDLADMVLQATSTRGTSRADIKEAIGFIKVTGQTDLTFEASGKGHLNISMAGNGSPTKGEEHWEAFQSHTINAGAFWGYMSLTPFIIRQTWLATSHMDVPQSTKHNRTAPGTLNGRLTTRVKTDLGEFPAAFPHVLFPDEMDGLRKDRKEMEMESSNHNILYADGGKNGSSIQIGHNLTFGLSVGFGVYPDLLVTSETYANWDIPPAENNQVCPHATASSLLRQGVVGRDFLGWKKGNGSALLFVDKEAPYHEPCYETKTSQRQY</sequence>
<evidence type="ECO:0000256" key="2">
    <source>
        <dbReference type="SAM" id="SignalP"/>
    </source>
</evidence>
<evidence type="ECO:0000313" key="4">
    <source>
        <dbReference type="Proteomes" id="UP000522262"/>
    </source>
</evidence>
<comment type="caution">
    <text evidence="3">The sequence shown here is derived from an EMBL/GenBank/DDBJ whole genome shotgun (WGS) entry which is preliminary data.</text>
</comment>
<organism evidence="3 4">
    <name type="scientific">Fusarium mexicanum</name>
    <dbReference type="NCBI Taxonomy" id="751941"/>
    <lineage>
        <taxon>Eukaryota</taxon>
        <taxon>Fungi</taxon>
        <taxon>Dikarya</taxon>
        <taxon>Ascomycota</taxon>
        <taxon>Pezizomycotina</taxon>
        <taxon>Sordariomycetes</taxon>
        <taxon>Hypocreomycetidae</taxon>
        <taxon>Hypocreales</taxon>
        <taxon>Nectriaceae</taxon>
        <taxon>Fusarium</taxon>
        <taxon>Fusarium fujikuroi species complex</taxon>
    </lineage>
</organism>
<gene>
    <name evidence="3" type="ORF">FMEXI_82</name>
</gene>
<feature type="region of interest" description="Disordered" evidence="1">
    <location>
        <begin position="240"/>
        <end position="260"/>
    </location>
</feature>
<dbReference type="Proteomes" id="UP000522262">
    <property type="component" value="Unassembled WGS sequence"/>
</dbReference>
<keyword evidence="4" id="KW-1185">Reference proteome</keyword>
<proteinExistence type="predicted"/>
<reference evidence="3 4" key="1">
    <citation type="submission" date="2020-05" db="EMBL/GenBank/DDBJ databases">
        <title>Identification and distribution of gene clusters putatively required for synthesis of sphingolipid metabolism inhibitors in phylogenetically diverse species of the filamentous fungus Fusarium.</title>
        <authorList>
            <person name="Kim H.-S."/>
            <person name="Busman M."/>
            <person name="Brown D.W."/>
            <person name="Divon H."/>
            <person name="Uhlig S."/>
            <person name="Proctor R.H."/>
        </authorList>
    </citation>
    <scope>NUCLEOTIDE SEQUENCE [LARGE SCALE GENOMIC DNA]</scope>
    <source>
        <strain evidence="3 4">NRRL 53147</strain>
    </source>
</reference>